<comment type="caution">
    <text evidence="1">The sequence shown here is derived from an EMBL/GenBank/DDBJ whole genome shotgun (WGS) entry which is preliminary data.</text>
</comment>
<name>A0A4Z2EWP2_9TELE</name>
<proteinExistence type="predicted"/>
<dbReference type="AlphaFoldDB" id="A0A4Z2EWP2"/>
<keyword evidence="2" id="KW-1185">Reference proteome</keyword>
<reference evidence="1 2" key="1">
    <citation type="submission" date="2019-03" db="EMBL/GenBank/DDBJ databases">
        <title>First draft genome of Liparis tanakae, snailfish: a comprehensive survey of snailfish specific genes.</title>
        <authorList>
            <person name="Kim W."/>
            <person name="Song I."/>
            <person name="Jeong J.-H."/>
            <person name="Kim D."/>
            <person name="Kim S."/>
            <person name="Ryu S."/>
            <person name="Song J.Y."/>
            <person name="Lee S.K."/>
        </authorList>
    </citation>
    <scope>NUCLEOTIDE SEQUENCE [LARGE SCALE GENOMIC DNA]</scope>
    <source>
        <tissue evidence="1">Muscle</tissue>
    </source>
</reference>
<dbReference type="Proteomes" id="UP000314294">
    <property type="component" value="Unassembled WGS sequence"/>
</dbReference>
<accession>A0A4Z2EWP2</accession>
<gene>
    <name evidence="1" type="ORF">EYF80_056847</name>
</gene>
<organism evidence="1 2">
    <name type="scientific">Liparis tanakae</name>
    <name type="common">Tanaka's snailfish</name>
    <dbReference type="NCBI Taxonomy" id="230148"/>
    <lineage>
        <taxon>Eukaryota</taxon>
        <taxon>Metazoa</taxon>
        <taxon>Chordata</taxon>
        <taxon>Craniata</taxon>
        <taxon>Vertebrata</taxon>
        <taxon>Euteleostomi</taxon>
        <taxon>Actinopterygii</taxon>
        <taxon>Neopterygii</taxon>
        <taxon>Teleostei</taxon>
        <taxon>Neoteleostei</taxon>
        <taxon>Acanthomorphata</taxon>
        <taxon>Eupercaria</taxon>
        <taxon>Perciformes</taxon>
        <taxon>Cottioidei</taxon>
        <taxon>Cottales</taxon>
        <taxon>Liparidae</taxon>
        <taxon>Liparis</taxon>
    </lineage>
</organism>
<sequence>MALITRRGAPANEGAAQIMLGKYHKREDFRIEVRLPSSSANWGKESPCIWKNPVSSAWRTEAG</sequence>
<evidence type="ECO:0000313" key="1">
    <source>
        <dbReference type="EMBL" id="TNN32991.1"/>
    </source>
</evidence>
<protein>
    <submittedName>
        <fullName evidence="1">Uncharacterized protein</fullName>
    </submittedName>
</protein>
<evidence type="ECO:0000313" key="2">
    <source>
        <dbReference type="Proteomes" id="UP000314294"/>
    </source>
</evidence>
<dbReference type="EMBL" id="SRLO01002399">
    <property type="protein sequence ID" value="TNN32991.1"/>
    <property type="molecule type" value="Genomic_DNA"/>
</dbReference>